<dbReference type="OMA" id="CHATIEL"/>
<accession>A0A3P6TJ24</accession>
<evidence type="ECO:0000313" key="4">
    <source>
        <dbReference type="Proteomes" id="UP000277928"/>
    </source>
</evidence>
<name>A0A3P6TJ24_LITSI</name>
<evidence type="ECO:0000256" key="1">
    <source>
        <dbReference type="SAM" id="Coils"/>
    </source>
</evidence>
<feature type="coiled-coil region" evidence="1">
    <location>
        <begin position="206"/>
        <end position="233"/>
    </location>
</feature>
<keyword evidence="4" id="KW-1185">Reference proteome</keyword>
<protein>
    <submittedName>
        <fullName evidence="3">Uncharacterized protein</fullName>
    </submittedName>
</protein>
<feature type="coiled-coil region" evidence="1">
    <location>
        <begin position="576"/>
        <end position="648"/>
    </location>
</feature>
<evidence type="ECO:0000256" key="2">
    <source>
        <dbReference type="SAM" id="MobiDB-lite"/>
    </source>
</evidence>
<sequence length="654" mass="76752">MQRKDERIHELEETVHDLQREIDDLFAATFKISDFADENERIYESIGQTAIADEFRANVRKEEVRIELKSDIQDVSDEKVSLEMEEAENVGKGETPTETIDSEFDVKHEFHATGAMHKIEHIHSEEYMKRLNYIRETAKLCIENYKEQLKYKDEVIEKYKLLLKLTTDESDAQGIINASSLFIENLGEQKLRTSSEILSQNYSTDIEAKDLEIVKLQNDIEQFEKANRQLTKDLHYFHSQIKHRSEISTQTDLHAIMDNEESVEGVNANEESNLKLNITEESRKRTNNQEQSIATSTRTPTLIQSSRRNEPLIEVIDTQNNDVLMETLRRQESKTMIMRMEIRDLKQRNAVLHIKNQELEKACESIRAEVLSEIKQSYSSSINDESEAIIMKLQQELSEIKSETGNQKKLIREQREIIEQFQKNQSAKSAQEKVSKWHETKTRESNVSVLRKKLKETEQREQEICKRLKKRDEQLKQLHVLENSRSAELKRLQKMISELQSEKETNSLEVKIANDRLKIAEETNIFLNEKIVQLKKKSKELLLLNEREKVLKDVKTTDEVNGIAVSNISDEELCKLREKAEMCNDLMKQLMKVEREVKKQDDEIRSLSDKLNERKYDCGAVAVLRDKLIAKDKFIEQQQQRIEELEREKWQNLL</sequence>
<dbReference type="STRING" id="42156.A0A3P6TJ24"/>
<reference evidence="3 4" key="1">
    <citation type="submission" date="2018-08" db="EMBL/GenBank/DDBJ databases">
        <authorList>
            <person name="Laetsch R D."/>
            <person name="Stevens L."/>
            <person name="Kumar S."/>
            <person name="Blaxter L. M."/>
        </authorList>
    </citation>
    <scope>NUCLEOTIDE SEQUENCE [LARGE SCALE GENOMIC DNA]</scope>
</reference>
<feature type="coiled-coil region" evidence="1">
    <location>
        <begin position="1"/>
        <end position="28"/>
    </location>
</feature>
<gene>
    <name evidence="3" type="ORF">NLS_LOCUS8455</name>
</gene>
<proteinExistence type="predicted"/>
<dbReference type="EMBL" id="UYRX01001072">
    <property type="protein sequence ID" value="VDK88026.1"/>
    <property type="molecule type" value="Genomic_DNA"/>
</dbReference>
<feature type="coiled-coil region" evidence="1">
    <location>
        <begin position="342"/>
        <end position="403"/>
    </location>
</feature>
<feature type="coiled-coil region" evidence="1">
    <location>
        <begin position="451"/>
        <end position="537"/>
    </location>
</feature>
<dbReference type="Proteomes" id="UP000277928">
    <property type="component" value="Unassembled WGS sequence"/>
</dbReference>
<evidence type="ECO:0000313" key="3">
    <source>
        <dbReference type="EMBL" id="VDK88026.1"/>
    </source>
</evidence>
<organism evidence="3 4">
    <name type="scientific">Litomosoides sigmodontis</name>
    <name type="common">Filarial nematode worm</name>
    <dbReference type="NCBI Taxonomy" id="42156"/>
    <lineage>
        <taxon>Eukaryota</taxon>
        <taxon>Metazoa</taxon>
        <taxon>Ecdysozoa</taxon>
        <taxon>Nematoda</taxon>
        <taxon>Chromadorea</taxon>
        <taxon>Rhabditida</taxon>
        <taxon>Spirurina</taxon>
        <taxon>Spiruromorpha</taxon>
        <taxon>Filarioidea</taxon>
        <taxon>Onchocercidae</taxon>
        <taxon>Litomosoides</taxon>
    </lineage>
</organism>
<keyword evidence="1" id="KW-0175">Coiled coil</keyword>
<dbReference type="OrthoDB" id="5864070at2759"/>
<feature type="compositionally biased region" description="Polar residues" evidence="2">
    <location>
        <begin position="288"/>
        <end position="302"/>
    </location>
</feature>
<dbReference type="AlphaFoldDB" id="A0A3P6TJ24"/>
<feature type="region of interest" description="Disordered" evidence="2">
    <location>
        <begin position="281"/>
        <end position="302"/>
    </location>
</feature>